<proteinExistence type="predicted"/>
<dbReference type="STRING" id="645990.SAMN00120144_0003"/>
<dbReference type="EMBL" id="FWWW01000091">
    <property type="protein sequence ID" value="SMB99078.1"/>
    <property type="molecule type" value="Genomic_DNA"/>
</dbReference>
<gene>
    <name evidence="2" type="ORF">SAMN00120144_0003</name>
</gene>
<dbReference type="RefSeq" id="WP_084447089.1">
    <property type="nucleotide sequence ID" value="NZ_FWWW01000091.1"/>
</dbReference>
<feature type="domain" description="DUF6984" evidence="1">
    <location>
        <begin position="3"/>
        <end position="104"/>
    </location>
</feature>
<keyword evidence="3" id="KW-1185">Reference proteome</keyword>
<dbReference type="Proteomes" id="UP000192266">
    <property type="component" value="Unassembled WGS sequence"/>
</dbReference>
<dbReference type="AlphaFoldDB" id="A0A1W1W0F5"/>
<accession>A0A1W1W0F5</accession>
<reference evidence="2 3" key="1">
    <citation type="submission" date="2017-04" db="EMBL/GenBank/DDBJ databases">
        <authorList>
            <person name="Afonso C.L."/>
            <person name="Miller P.J."/>
            <person name="Scott M.A."/>
            <person name="Spackman E."/>
            <person name="Goraichik I."/>
            <person name="Dimitrov K.M."/>
            <person name="Suarez D.L."/>
            <person name="Swayne D.E."/>
        </authorList>
    </citation>
    <scope>NUCLEOTIDE SEQUENCE [LARGE SCALE GENOMIC DNA]</scope>
    <source>
        <strain evidence="2 3">DSM 11622</strain>
    </source>
</reference>
<protein>
    <recommendedName>
        <fullName evidence="1">DUF6984 domain-containing protein</fullName>
    </recommendedName>
</protein>
<organism evidence="2 3">
    <name type="scientific">Hymenobacter roseosalivarius DSM 11622</name>
    <dbReference type="NCBI Taxonomy" id="645990"/>
    <lineage>
        <taxon>Bacteria</taxon>
        <taxon>Pseudomonadati</taxon>
        <taxon>Bacteroidota</taxon>
        <taxon>Cytophagia</taxon>
        <taxon>Cytophagales</taxon>
        <taxon>Hymenobacteraceae</taxon>
        <taxon>Hymenobacter</taxon>
    </lineage>
</organism>
<evidence type="ECO:0000313" key="2">
    <source>
        <dbReference type="EMBL" id="SMB99078.1"/>
    </source>
</evidence>
<dbReference type="OrthoDB" id="1050330at2"/>
<sequence length="106" mass="11900">MEKRLLTLPELGLLIYMLRGKHQVESILALLPTAEVEEMDDGGTGNLRFVSSKPNRRLGKVVAELLYHDEDAAPVLATLYLDTEGGIYELDSWKVDFSPLKRIPAF</sequence>
<name>A0A1W1W0F5_9BACT</name>
<dbReference type="InterPro" id="IPR054253">
    <property type="entry name" value="DUF6984"/>
</dbReference>
<dbReference type="Pfam" id="PF22480">
    <property type="entry name" value="DUF6984"/>
    <property type="match status" value="1"/>
</dbReference>
<evidence type="ECO:0000259" key="1">
    <source>
        <dbReference type="Pfam" id="PF22480"/>
    </source>
</evidence>
<evidence type="ECO:0000313" key="3">
    <source>
        <dbReference type="Proteomes" id="UP000192266"/>
    </source>
</evidence>